<dbReference type="InterPro" id="IPR036259">
    <property type="entry name" value="MFS_trans_sf"/>
</dbReference>
<feature type="transmembrane region" description="Helical" evidence="7">
    <location>
        <begin position="215"/>
        <end position="232"/>
    </location>
</feature>
<dbReference type="Proteomes" id="UP000186666">
    <property type="component" value="Unassembled WGS sequence"/>
</dbReference>
<feature type="transmembrane region" description="Helical" evidence="7">
    <location>
        <begin position="181"/>
        <end position="203"/>
    </location>
</feature>
<reference evidence="9 10" key="1">
    <citation type="submission" date="2017-01" db="EMBL/GenBank/DDBJ databases">
        <authorList>
            <person name="Varghese N."/>
            <person name="Submissions S."/>
        </authorList>
    </citation>
    <scope>NUCLEOTIDE SEQUENCE [LARGE SCALE GENOMIC DNA]</scope>
    <source>
        <strain evidence="9 10">ATCC 23464</strain>
    </source>
</reference>
<keyword evidence="5 7" id="KW-1133">Transmembrane helix</keyword>
<dbReference type="InterPro" id="IPR050171">
    <property type="entry name" value="MFS_Transporters"/>
</dbReference>
<feature type="transmembrane region" description="Helical" evidence="7">
    <location>
        <begin position="405"/>
        <end position="424"/>
    </location>
</feature>
<dbReference type="CDD" id="cd17325">
    <property type="entry name" value="MFS_MdtG_SLC18_like"/>
    <property type="match status" value="1"/>
</dbReference>
<organism evidence="9 10">
    <name type="scientific">Paenibacillus macquariensis</name>
    <dbReference type="NCBI Taxonomy" id="948756"/>
    <lineage>
        <taxon>Bacteria</taxon>
        <taxon>Bacillati</taxon>
        <taxon>Bacillota</taxon>
        <taxon>Bacilli</taxon>
        <taxon>Bacillales</taxon>
        <taxon>Paenibacillaceae</taxon>
        <taxon>Paenibacillus</taxon>
    </lineage>
</organism>
<proteinExistence type="predicted"/>
<evidence type="ECO:0000256" key="3">
    <source>
        <dbReference type="ARBA" id="ARBA00022475"/>
    </source>
</evidence>
<gene>
    <name evidence="9" type="ORF">SAMN05421578_101485</name>
</gene>
<feature type="transmembrane region" description="Helical" evidence="7">
    <location>
        <begin position="58"/>
        <end position="81"/>
    </location>
</feature>
<feature type="transmembrane region" description="Helical" evidence="7">
    <location>
        <begin position="436"/>
        <end position="455"/>
    </location>
</feature>
<protein>
    <submittedName>
        <fullName evidence="9">Predicted arabinose efflux permease, MFS family</fullName>
    </submittedName>
</protein>
<name>A0ABY1JL90_9BACL</name>
<dbReference type="SUPFAM" id="SSF103473">
    <property type="entry name" value="MFS general substrate transporter"/>
    <property type="match status" value="1"/>
</dbReference>
<sequence length="467" mass="50970">MQAFDKVVKSIGNWVIYNIARYEGYQITFHLEEDGIILSLRSKEVSNRQLRSPFFIELMLIIFLVEFLKGSLLVALLPIYMKNSLGLTAWSVGVAFSLQYVGDNLFRSPFGWLAERLGYKKTMSGALIMTVIAVVIIAFTSAPVWLAIACLILGIGTSPLWPCAMTGVTEISGPNNSNGTAIGALEMASLMGIGAGPIAMNFLMQRTGSNYHTSFLVLIGCGIVLVLVALLLPGKTKSINLHTTVEEVRHKNILMLIKSKIVLLIKSVKKTLYEVKHTLKVSWLVYPALFLQSFVIGILTPVITLYVQNELGFSPNMYSLLLIAGGGITVITLIPCGKLIDRFGTAPFLHCGFLLAAVSISIFSMVHSVPLVFTFVALIGISYAFILPGWNTYVSHLVPKGERGAVWGFFLTLQGSGMVVGPIVSGRLWDVMGHEAPFIASSVVMVILFIVHLLLTRKSPPKMKAVS</sequence>
<dbReference type="Gene3D" id="1.20.1250.20">
    <property type="entry name" value="MFS general substrate transporter like domains"/>
    <property type="match status" value="2"/>
</dbReference>
<keyword evidence="10" id="KW-1185">Reference proteome</keyword>
<evidence type="ECO:0000256" key="5">
    <source>
        <dbReference type="ARBA" id="ARBA00022989"/>
    </source>
</evidence>
<comment type="subcellular location">
    <subcellularLocation>
        <location evidence="1">Cell membrane</location>
        <topology evidence="1">Multi-pass membrane protein</topology>
    </subcellularLocation>
</comment>
<feature type="transmembrane region" description="Helical" evidence="7">
    <location>
        <begin position="318"/>
        <end position="336"/>
    </location>
</feature>
<evidence type="ECO:0000313" key="9">
    <source>
        <dbReference type="EMBL" id="SIQ37663.1"/>
    </source>
</evidence>
<dbReference type="PROSITE" id="PS50850">
    <property type="entry name" value="MFS"/>
    <property type="match status" value="1"/>
</dbReference>
<evidence type="ECO:0000259" key="8">
    <source>
        <dbReference type="PROSITE" id="PS50850"/>
    </source>
</evidence>
<feature type="transmembrane region" description="Helical" evidence="7">
    <location>
        <begin position="372"/>
        <end position="393"/>
    </location>
</feature>
<evidence type="ECO:0000256" key="6">
    <source>
        <dbReference type="ARBA" id="ARBA00023136"/>
    </source>
</evidence>
<feature type="transmembrane region" description="Helical" evidence="7">
    <location>
        <begin position="281"/>
        <end position="306"/>
    </location>
</feature>
<comment type="caution">
    <text evidence="9">The sequence shown here is derived from an EMBL/GenBank/DDBJ whole genome shotgun (WGS) entry which is preliminary data.</text>
</comment>
<dbReference type="InterPro" id="IPR011701">
    <property type="entry name" value="MFS"/>
</dbReference>
<evidence type="ECO:0000256" key="4">
    <source>
        <dbReference type="ARBA" id="ARBA00022692"/>
    </source>
</evidence>
<feature type="transmembrane region" description="Helical" evidence="7">
    <location>
        <begin position="348"/>
        <end position="366"/>
    </location>
</feature>
<dbReference type="Pfam" id="PF07690">
    <property type="entry name" value="MFS_1"/>
    <property type="match status" value="2"/>
</dbReference>
<dbReference type="InterPro" id="IPR020846">
    <property type="entry name" value="MFS_dom"/>
</dbReference>
<keyword evidence="2" id="KW-0813">Transport</keyword>
<keyword evidence="4 7" id="KW-0812">Transmembrane</keyword>
<dbReference type="PANTHER" id="PTHR23517">
    <property type="entry name" value="RESISTANCE PROTEIN MDTM, PUTATIVE-RELATED-RELATED"/>
    <property type="match status" value="1"/>
</dbReference>
<keyword evidence="3" id="KW-1003">Cell membrane</keyword>
<evidence type="ECO:0000256" key="1">
    <source>
        <dbReference type="ARBA" id="ARBA00004651"/>
    </source>
</evidence>
<accession>A0ABY1JL90</accession>
<dbReference type="EMBL" id="FTNK01000001">
    <property type="protein sequence ID" value="SIQ37663.1"/>
    <property type="molecule type" value="Genomic_DNA"/>
</dbReference>
<feature type="transmembrane region" description="Helical" evidence="7">
    <location>
        <begin position="127"/>
        <end position="155"/>
    </location>
</feature>
<evidence type="ECO:0000256" key="7">
    <source>
        <dbReference type="SAM" id="Phobius"/>
    </source>
</evidence>
<evidence type="ECO:0000313" key="10">
    <source>
        <dbReference type="Proteomes" id="UP000186666"/>
    </source>
</evidence>
<keyword evidence="6 7" id="KW-0472">Membrane</keyword>
<evidence type="ECO:0000256" key="2">
    <source>
        <dbReference type="ARBA" id="ARBA00022448"/>
    </source>
</evidence>
<feature type="domain" description="Major facilitator superfamily (MFS) profile" evidence="8">
    <location>
        <begin position="55"/>
        <end position="460"/>
    </location>
</feature>